<proteinExistence type="predicted"/>
<dbReference type="GO" id="GO:0005524">
    <property type="term" value="F:ATP binding"/>
    <property type="evidence" value="ECO:0007669"/>
    <property type="project" value="UniProtKB-UniRule"/>
</dbReference>
<protein>
    <recommendedName>
        <fullName evidence="11">Aerobic respiration control sensor protein</fullName>
        <ecNumber evidence="11">2.7.13.3</ecNumber>
    </recommendedName>
</protein>
<dbReference type="Gene3D" id="3.30.565.10">
    <property type="entry name" value="Histidine kinase-like ATPase, C-terminal domain"/>
    <property type="match status" value="1"/>
</dbReference>
<keyword evidence="11" id="KW-0805">Transcription regulation</keyword>
<evidence type="ECO:0000256" key="9">
    <source>
        <dbReference type="ARBA" id="ARBA00023012"/>
    </source>
</evidence>
<dbReference type="SMART" id="SM00388">
    <property type="entry name" value="HisKA"/>
    <property type="match status" value="1"/>
</dbReference>
<dbReference type="SMART" id="SM00448">
    <property type="entry name" value="REC"/>
    <property type="match status" value="1"/>
</dbReference>
<dbReference type="InterPro" id="IPR001789">
    <property type="entry name" value="Sig_transdc_resp-reg_receiver"/>
</dbReference>
<keyword evidence="4 12" id="KW-0597">Phosphoprotein</keyword>
<keyword evidence="10 11" id="KW-0472">Membrane</keyword>
<keyword evidence="6 11" id="KW-0547">Nucleotide-binding</keyword>
<evidence type="ECO:0000256" key="11">
    <source>
        <dbReference type="PIRNR" id="PIRNR003182"/>
    </source>
</evidence>
<evidence type="ECO:0000313" key="16">
    <source>
        <dbReference type="EMBL" id="PVX31988.1"/>
    </source>
</evidence>
<dbReference type="PROSITE" id="PS50110">
    <property type="entry name" value="RESPONSE_REGULATORY"/>
    <property type="match status" value="1"/>
</dbReference>
<dbReference type="Pfam" id="PF02518">
    <property type="entry name" value="HATPase_c"/>
    <property type="match status" value="1"/>
</dbReference>
<dbReference type="PROSITE" id="PS50109">
    <property type="entry name" value="HIS_KIN"/>
    <property type="match status" value="1"/>
</dbReference>
<evidence type="ECO:0000259" key="15">
    <source>
        <dbReference type="PROSITE" id="PS50110"/>
    </source>
</evidence>
<dbReference type="SUPFAM" id="SSF47384">
    <property type="entry name" value="Homodimeric domain of signal transducing histidine kinase"/>
    <property type="match status" value="1"/>
</dbReference>
<dbReference type="InterPro" id="IPR040642">
    <property type="entry name" value="HKR_ArcB_TM"/>
</dbReference>
<comment type="catalytic activity">
    <reaction evidence="1 11">
        <text>ATP + protein L-histidine = ADP + protein N-phospho-L-histidine.</text>
        <dbReference type="EC" id="2.7.13.3"/>
    </reaction>
</comment>
<dbReference type="SMART" id="SM00387">
    <property type="entry name" value="HATPase_c"/>
    <property type="match status" value="1"/>
</dbReference>
<keyword evidence="11" id="KW-0997">Cell inner membrane</keyword>
<dbReference type="InterPro" id="IPR008207">
    <property type="entry name" value="Sig_transdc_His_kin_Hpt_dom"/>
</dbReference>
<dbReference type="InterPro" id="IPR036890">
    <property type="entry name" value="HATPase_C_sf"/>
</dbReference>
<dbReference type="InterPro" id="IPR027460">
    <property type="entry name" value="ArcB_TM_sf"/>
</dbReference>
<dbReference type="InterPro" id="IPR011006">
    <property type="entry name" value="CheY-like_superfamily"/>
</dbReference>
<dbReference type="CDD" id="cd00082">
    <property type="entry name" value="HisKA"/>
    <property type="match status" value="1"/>
</dbReference>
<keyword evidence="5 13" id="KW-0812">Transmembrane</keyword>
<dbReference type="InterPro" id="IPR003594">
    <property type="entry name" value="HATPase_dom"/>
</dbReference>
<dbReference type="AlphaFoldDB" id="A0A2U0SKX1"/>
<feature type="transmembrane region" description="Helical" evidence="13">
    <location>
        <begin position="54"/>
        <end position="77"/>
    </location>
</feature>
<keyword evidence="3 11" id="KW-1003">Cell membrane</keyword>
<evidence type="ECO:0000256" key="3">
    <source>
        <dbReference type="ARBA" id="ARBA00022475"/>
    </source>
</evidence>
<dbReference type="PIRSF" id="PIRSF003182">
    <property type="entry name" value="ArcB"/>
    <property type="match status" value="1"/>
</dbReference>
<dbReference type="Pfam" id="PF18415">
    <property type="entry name" value="HKR_ArcB_TM"/>
    <property type="match status" value="1"/>
</dbReference>
<evidence type="ECO:0000256" key="7">
    <source>
        <dbReference type="ARBA" id="ARBA00022840"/>
    </source>
</evidence>
<evidence type="ECO:0000256" key="13">
    <source>
        <dbReference type="SAM" id="Phobius"/>
    </source>
</evidence>
<dbReference type="CDD" id="cd17546">
    <property type="entry name" value="REC_hyHK_CKI1_RcsC-like"/>
    <property type="match status" value="1"/>
</dbReference>
<dbReference type="InterPro" id="IPR005467">
    <property type="entry name" value="His_kinase_dom"/>
</dbReference>
<evidence type="ECO:0000256" key="10">
    <source>
        <dbReference type="ARBA" id="ARBA00023136"/>
    </source>
</evidence>
<feature type="modified residue" description="4-aspartylphosphate" evidence="12">
    <location>
        <position position="404"/>
    </location>
</feature>
<dbReference type="Pfam" id="PF00072">
    <property type="entry name" value="Response_reg"/>
    <property type="match status" value="1"/>
</dbReference>
<dbReference type="EMBL" id="QENU01000017">
    <property type="protein sequence ID" value="PVX31988.1"/>
    <property type="molecule type" value="Genomic_DNA"/>
</dbReference>
<name>A0A2U0SKX1_9PAST</name>
<comment type="subcellular location">
    <subcellularLocation>
        <location evidence="11">Cell inner membrane</location>
        <topology evidence="11">Multi-pass membrane protein</topology>
    </subcellularLocation>
    <subcellularLocation>
        <location evidence="2">Cell membrane</location>
        <topology evidence="2">Multi-pass membrane protein</topology>
    </subcellularLocation>
</comment>
<dbReference type="OrthoDB" id="9770795at2"/>
<dbReference type="SUPFAM" id="SSF55874">
    <property type="entry name" value="ATPase domain of HSP90 chaperone/DNA topoisomerase II/histidine kinase"/>
    <property type="match status" value="1"/>
</dbReference>
<dbReference type="PANTHER" id="PTHR45339:SF1">
    <property type="entry name" value="HYBRID SIGNAL TRANSDUCTION HISTIDINE KINASE J"/>
    <property type="match status" value="1"/>
</dbReference>
<dbReference type="SUPFAM" id="SSF52172">
    <property type="entry name" value="CheY-like"/>
    <property type="match status" value="1"/>
</dbReference>
<evidence type="ECO:0000256" key="2">
    <source>
        <dbReference type="ARBA" id="ARBA00004651"/>
    </source>
</evidence>
<dbReference type="PRINTS" id="PR00344">
    <property type="entry name" value="BCTRLSENSOR"/>
</dbReference>
<accession>A0A2U0SKX1</accession>
<keyword evidence="11" id="KW-0804">Transcription</keyword>
<dbReference type="Gene3D" id="1.10.287.970">
    <property type="entry name" value="His Kinase A (phosphoacceptor) domain"/>
    <property type="match status" value="1"/>
</dbReference>
<dbReference type="GO" id="GO:0005886">
    <property type="term" value="C:plasma membrane"/>
    <property type="evidence" value="ECO:0007669"/>
    <property type="project" value="UniProtKB-SubCell"/>
</dbReference>
<feature type="domain" description="Response regulatory" evidence="15">
    <location>
        <begin position="355"/>
        <end position="474"/>
    </location>
</feature>
<evidence type="ECO:0000256" key="8">
    <source>
        <dbReference type="ARBA" id="ARBA00022989"/>
    </source>
</evidence>
<sequence>MKNIRYFAQKYIDWVIKLGRVKFSLLGFIFLAALALCTHIFLSFLILGEIHWDVILYSITFGLLSAPFVIYFFTLLVEKLELSRLSLSKSVTKLRQEIQERILAEQRLAQANQDKTKLMATISHELRTPLNGIVGLSRMLLDTNLTAEQRNYLNTISFSAVSLGHIFNDIIDLDKIDANRIELYRQEINFHDLINDIANIGQFMAKQKNLDFVLKCSENLPHFLLLDGIRLSQILWNLLSNATKFTDKGQITVDIQRFEQNTYQFSVTDSGTGIPAEDIENIFTMYYQVEKNQHKAAGSGIGLAISKTIAKLMQGDLTVSSQLGQGATFVLTIRADEIAKPLPNDQMQPVVSNVKILLVEDIELNVVVARAVLEKLGCQVDVAMNGHQAIELFEKNLYDLVLLDIQLPDMTGFAIAQYFRQNYENGIYDYLPPLVALTANVMQSKAEYEAQGMDDVLRKPLDVKELTHCLQQYFSEEFNFSVPKMNKSAVNFSAVFEKSTADLIDYQFVRDLVNLIGVDAYLENIATFRAALATDDLNLQQAYTHYLLHPQHKAEFTLMAHKVKGAAGSLGLVKLQTLANLMQQGDLPDWYSNLERWGADFSHYQQESCETLESWLIQFRDYLAQK</sequence>
<dbReference type="RefSeq" id="WP_116632432.1">
    <property type="nucleotide sequence ID" value="NZ_QENU01000017.1"/>
</dbReference>
<dbReference type="InterPro" id="IPR003661">
    <property type="entry name" value="HisK_dim/P_dom"/>
</dbReference>
<evidence type="ECO:0000256" key="12">
    <source>
        <dbReference type="PROSITE-ProRule" id="PRU00169"/>
    </source>
</evidence>
<dbReference type="InterPro" id="IPR036097">
    <property type="entry name" value="HisK_dim/P_sf"/>
</dbReference>
<keyword evidence="9 11" id="KW-0902">Two-component regulatory system</keyword>
<evidence type="ECO:0000256" key="6">
    <source>
        <dbReference type="ARBA" id="ARBA00022741"/>
    </source>
</evidence>
<dbReference type="InterPro" id="IPR014409">
    <property type="entry name" value="Sig_transdc_His_kin_hyb_ArcB"/>
</dbReference>
<dbReference type="Gene3D" id="1.10.287.130">
    <property type="match status" value="1"/>
</dbReference>
<keyword evidence="11" id="KW-0808">Transferase</keyword>
<reference evidence="16 17" key="1">
    <citation type="submission" date="2018-05" db="EMBL/GenBank/DDBJ databases">
        <title>Genomic Encyclopedia of Type Strains, Phase IV (KMG-IV): sequencing the most valuable type-strain genomes for metagenomic binning, comparative biology and taxonomic classification.</title>
        <authorList>
            <person name="Goeker M."/>
        </authorList>
    </citation>
    <scope>NUCLEOTIDE SEQUENCE [LARGE SCALE GENOMIC DNA]</scope>
    <source>
        <strain evidence="16 17">DSM 22999</strain>
    </source>
</reference>
<evidence type="ECO:0000256" key="5">
    <source>
        <dbReference type="ARBA" id="ARBA00022692"/>
    </source>
</evidence>
<organism evidence="16 17">
    <name type="scientific">Alitibacter langaaensis DSM 22999</name>
    <dbReference type="NCBI Taxonomy" id="1122935"/>
    <lineage>
        <taxon>Bacteria</taxon>
        <taxon>Pseudomonadati</taxon>
        <taxon>Pseudomonadota</taxon>
        <taxon>Gammaproteobacteria</taxon>
        <taxon>Pasteurellales</taxon>
        <taxon>Pasteurellaceae</taxon>
        <taxon>Alitibacter</taxon>
    </lineage>
</organism>
<keyword evidence="7 11" id="KW-0067">ATP-binding</keyword>
<dbReference type="Gene3D" id="3.40.50.2300">
    <property type="match status" value="1"/>
</dbReference>
<gene>
    <name evidence="16" type="ORF">C8D76_11737</name>
</gene>
<dbReference type="CDD" id="cd16922">
    <property type="entry name" value="HATPase_EvgS-ArcB-TorS-like"/>
    <property type="match status" value="1"/>
</dbReference>
<evidence type="ECO:0000259" key="14">
    <source>
        <dbReference type="PROSITE" id="PS50109"/>
    </source>
</evidence>
<dbReference type="PANTHER" id="PTHR45339">
    <property type="entry name" value="HYBRID SIGNAL TRANSDUCTION HISTIDINE KINASE J"/>
    <property type="match status" value="1"/>
</dbReference>
<dbReference type="FunFam" id="3.30.565.10:FF:000010">
    <property type="entry name" value="Sensor histidine kinase RcsC"/>
    <property type="match status" value="1"/>
</dbReference>
<dbReference type="Pfam" id="PF01627">
    <property type="entry name" value="Hpt"/>
    <property type="match status" value="1"/>
</dbReference>
<dbReference type="Proteomes" id="UP000245909">
    <property type="component" value="Unassembled WGS sequence"/>
</dbReference>
<dbReference type="GO" id="GO:0000155">
    <property type="term" value="F:phosphorelay sensor kinase activity"/>
    <property type="evidence" value="ECO:0007669"/>
    <property type="project" value="UniProtKB-UniRule"/>
</dbReference>
<dbReference type="InterPro" id="IPR036641">
    <property type="entry name" value="HPT_dom_sf"/>
</dbReference>
<keyword evidence="17" id="KW-1185">Reference proteome</keyword>
<keyword evidence="11 16" id="KW-0418">Kinase</keyword>
<dbReference type="InterPro" id="IPR004358">
    <property type="entry name" value="Sig_transdc_His_kin-like_C"/>
</dbReference>
<dbReference type="Pfam" id="PF00512">
    <property type="entry name" value="HisKA"/>
    <property type="match status" value="1"/>
</dbReference>
<dbReference type="Gene3D" id="1.20.120.160">
    <property type="entry name" value="HPT domain"/>
    <property type="match status" value="1"/>
</dbReference>
<feature type="transmembrane region" description="Helical" evidence="13">
    <location>
        <begin position="21"/>
        <end position="48"/>
    </location>
</feature>
<evidence type="ECO:0000256" key="1">
    <source>
        <dbReference type="ARBA" id="ARBA00000085"/>
    </source>
</evidence>
<evidence type="ECO:0000256" key="4">
    <source>
        <dbReference type="ARBA" id="ARBA00022553"/>
    </source>
</evidence>
<feature type="domain" description="Histidine kinase" evidence="14">
    <location>
        <begin position="121"/>
        <end position="337"/>
    </location>
</feature>
<keyword evidence="8 13" id="KW-1133">Transmembrane helix</keyword>
<evidence type="ECO:0000313" key="17">
    <source>
        <dbReference type="Proteomes" id="UP000245909"/>
    </source>
</evidence>
<dbReference type="EC" id="2.7.13.3" evidence="11"/>
<dbReference type="SUPFAM" id="SSF47226">
    <property type="entry name" value="Histidine-containing phosphotransfer domain, HPT domain"/>
    <property type="match status" value="1"/>
</dbReference>
<comment type="caution">
    <text evidence="16">The sequence shown here is derived from an EMBL/GenBank/DDBJ whole genome shotgun (WGS) entry which is preliminary data.</text>
</comment>